<dbReference type="EMBL" id="JBETVU010000012">
    <property type="protein sequence ID" value="MES5150781.1"/>
    <property type="molecule type" value="Genomic_DNA"/>
</dbReference>
<reference evidence="1" key="1">
    <citation type="submission" date="2024-06" db="EMBL/GenBank/DDBJ databases">
        <title>Vaginal Lactobacillus fatty acid response mechanisms reveal a metabolite-targeted strategy for bacterial vaginosis treatment.</title>
        <authorList>
            <person name="Zhu M."/>
            <person name="Blainey P.C."/>
            <person name="Bloom S.M."/>
            <person name="Kwon D.S."/>
        </authorList>
    </citation>
    <scope>NUCLEOTIDE SEQUENCE</scope>
    <source>
        <strain evidence="1">194_F1_1</strain>
    </source>
</reference>
<proteinExistence type="predicted"/>
<name>A0ABV2BCZ7_9LACO</name>
<keyword evidence="2" id="KW-1185">Reference proteome</keyword>
<gene>
    <name evidence="1" type="ORF">ABVC42_12975</name>
</gene>
<protein>
    <submittedName>
        <fullName evidence="1">Uncharacterized protein</fullName>
    </submittedName>
</protein>
<dbReference type="RefSeq" id="WP_020993075.1">
    <property type="nucleotide sequence ID" value="NZ_CP058996.1"/>
</dbReference>
<evidence type="ECO:0000313" key="2">
    <source>
        <dbReference type="Proteomes" id="UP001434419"/>
    </source>
</evidence>
<comment type="caution">
    <text evidence="1">The sequence shown here is derived from an EMBL/GenBank/DDBJ whole genome shotgun (WGS) entry which is preliminary data.</text>
</comment>
<organism evidence="1 2">
    <name type="scientific">Lactobacillus crispatus</name>
    <dbReference type="NCBI Taxonomy" id="47770"/>
    <lineage>
        <taxon>Bacteria</taxon>
        <taxon>Bacillati</taxon>
        <taxon>Bacillota</taxon>
        <taxon>Bacilli</taxon>
        <taxon>Lactobacillales</taxon>
        <taxon>Lactobacillaceae</taxon>
        <taxon>Lactobacillus</taxon>
    </lineage>
</organism>
<accession>A0ABV2BCZ7</accession>
<sequence>MEEVCVFPFVFSRQPILSTDVLFKKFDNLDEIVEFYLNEDLALKALQERL</sequence>
<evidence type="ECO:0000313" key="1">
    <source>
        <dbReference type="EMBL" id="MES5150781.1"/>
    </source>
</evidence>
<dbReference type="Proteomes" id="UP001434419">
    <property type="component" value="Unassembled WGS sequence"/>
</dbReference>